<reference evidence="17" key="1">
    <citation type="submission" date="2011-05" db="EMBL/GenBank/DDBJ databases">
        <title>Complete sequence of Thermoanaerobacterium xylanolyticum LX-11.</title>
        <authorList>
            <consortium name="US DOE Joint Genome Institute"/>
            <person name="Lucas S."/>
            <person name="Han J."/>
            <person name="Lapidus A."/>
            <person name="Cheng J.-F."/>
            <person name="Goodwin L."/>
            <person name="Pitluck S."/>
            <person name="Peters L."/>
            <person name="Mikhailova N."/>
            <person name="Lu M."/>
            <person name="Han C."/>
            <person name="Tapia R."/>
            <person name="Land M."/>
            <person name="Hauser L."/>
            <person name="Kyrpides N."/>
            <person name="Ivanova N."/>
            <person name="Pagani I."/>
            <person name="Hemme C."/>
            <person name="Woyke T."/>
        </authorList>
    </citation>
    <scope>NUCLEOTIDE SEQUENCE</scope>
    <source>
        <strain evidence="17">LX-11</strain>
    </source>
</reference>
<evidence type="ECO:0000256" key="9">
    <source>
        <dbReference type="ARBA" id="ARBA00022777"/>
    </source>
</evidence>
<feature type="transmembrane region" description="Helical" evidence="14">
    <location>
        <begin position="171"/>
        <end position="197"/>
    </location>
</feature>
<feature type="transmembrane region" description="Helical" evidence="14">
    <location>
        <begin position="12"/>
        <end position="35"/>
    </location>
</feature>
<protein>
    <recommendedName>
        <fullName evidence="3">histidine kinase</fullName>
        <ecNumber evidence="3">2.7.13.3</ecNumber>
    </recommendedName>
</protein>
<evidence type="ECO:0000256" key="11">
    <source>
        <dbReference type="ARBA" id="ARBA00022989"/>
    </source>
</evidence>
<dbReference type="SUPFAM" id="SSF158472">
    <property type="entry name" value="HAMP domain-like"/>
    <property type="match status" value="1"/>
</dbReference>
<name>F6BLB0_THEXL</name>
<dbReference type="CDD" id="cd00082">
    <property type="entry name" value="HisKA"/>
    <property type="match status" value="1"/>
</dbReference>
<evidence type="ECO:0000259" key="15">
    <source>
        <dbReference type="PROSITE" id="PS50109"/>
    </source>
</evidence>
<evidence type="ECO:0000256" key="10">
    <source>
        <dbReference type="ARBA" id="ARBA00022840"/>
    </source>
</evidence>
<dbReference type="eggNOG" id="COG2205">
    <property type="taxonomic scope" value="Bacteria"/>
</dbReference>
<dbReference type="Pfam" id="PF02518">
    <property type="entry name" value="HATPase_c"/>
    <property type="match status" value="1"/>
</dbReference>
<dbReference type="PANTHER" id="PTHR45528:SF1">
    <property type="entry name" value="SENSOR HISTIDINE KINASE CPXA"/>
    <property type="match status" value="1"/>
</dbReference>
<dbReference type="KEGG" id="txy:Thexy_2241"/>
<dbReference type="SMART" id="SM00387">
    <property type="entry name" value="HATPase_c"/>
    <property type="match status" value="1"/>
</dbReference>
<dbReference type="EC" id="2.7.13.3" evidence="3"/>
<dbReference type="PROSITE" id="PS50885">
    <property type="entry name" value="HAMP"/>
    <property type="match status" value="1"/>
</dbReference>
<keyword evidence="13 14" id="KW-0472">Membrane</keyword>
<proteinExistence type="predicted"/>
<evidence type="ECO:0000256" key="5">
    <source>
        <dbReference type="ARBA" id="ARBA00022553"/>
    </source>
</evidence>
<dbReference type="PROSITE" id="PS50109">
    <property type="entry name" value="HIS_KIN"/>
    <property type="match status" value="1"/>
</dbReference>
<keyword evidence="11 14" id="KW-1133">Transmembrane helix</keyword>
<feature type="domain" description="Histidine kinase" evidence="15">
    <location>
        <begin position="255"/>
        <end position="459"/>
    </location>
</feature>
<dbReference type="InterPro" id="IPR050398">
    <property type="entry name" value="HssS/ArlS-like"/>
</dbReference>
<evidence type="ECO:0000256" key="12">
    <source>
        <dbReference type="ARBA" id="ARBA00023012"/>
    </source>
</evidence>
<organism evidence="17 18">
    <name type="scientific">Thermoanaerobacterium xylanolyticum (strain ATCC 49914 / DSM 7097 / LX-11)</name>
    <dbReference type="NCBI Taxonomy" id="858215"/>
    <lineage>
        <taxon>Bacteria</taxon>
        <taxon>Bacillati</taxon>
        <taxon>Bacillota</taxon>
        <taxon>Clostridia</taxon>
        <taxon>Thermoanaerobacterales</taxon>
        <taxon>Thermoanaerobacteraceae</taxon>
        <taxon>Thermoanaerobacterium</taxon>
    </lineage>
</organism>
<keyword evidence="12" id="KW-0902">Two-component regulatory system</keyword>
<dbReference type="GO" id="GO:0005886">
    <property type="term" value="C:plasma membrane"/>
    <property type="evidence" value="ECO:0007669"/>
    <property type="project" value="UniProtKB-SubCell"/>
</dbReference>
<gene>
    <name evidence="17" type="ordered locus">Thexy_2241</name>
</gene>
<dbReference type="HOGENOM" id="CLU_000445_89_6_9"/>
<dbReference type="InterPro" id="IPR036097">
    <property type="entry name" value="HisK_dim/P_sf"/>
</dbReference>
<keyword evidence="8" id="KW-0547">Nucleotide-binding</keyword>
<keyword evidence="9 17" id="KW-0418">Kinase</keyword>
<evidence type="ECO:0000256" key="3">
    <source>
        <dbReference type="ARBA" id="ARBA00012438"/>
    </source>
</evidence>
<dbReference type="PRINTS" id="PR00344">
    <property type="entry name" value="BCTRLSENSOR"/>
</dbReference>
<dbReference type="EMBL" id="CP002739">
    <property type="protein sequence ID" value="AEF18243.1"/>
    <property type="molecule type" value="Genomic_DNA"/>
</dbReference>
<dbReference type="InterPro" id="IPR036890">
    <property type="entry name" value="HATPase_C_sf"/>
</dbReference>
<keyword evidence="4" id="KW-1003">Cell membrane</keyword>
<dbReference type="InterPro" id="IPR003661">
    <property type="entry name" value="HisK_dim/P_dom"/>
</dbReference>
<evidence type="ECO:0000256" key="8">
    <source>
        <dbReference type="ARBA" id="ARBA00022741"/>
    </source>
</evidence>
<dbReference type="InterPro" id="IPR005467">
    <property type="entry name" value="His_kinase_dom"/>
</dbReference>
<evidence type="ECO:0000259" key="16">
    <source>
        <dbReference type="PROSITE" id="PS50885"/>
    </source>
</evidence>
<keyword evidence="6" id="KW-0808">Transferase</keyword>
<evidence type="ECO:0000256" key="14">
    <source>
        <dbReference type="SAM" id="Phobius"/>
    </source>
</evidence>
<feature type="domain" description="HAMP" evidence="16">
    <location>
        <begin position="195"/>
        <end position="247"/>
    </location>
</feature>
<dbReference type="CDD" id="cd06225">
    <property type="entry name" value="HAMP"/>
    <property type="match status" value="1"/>
</dbReference>
<dbReference type="SUPFAM" id="SSF47384">
    <property type="entry name" value="Homodimeric domain of signal transducing histidine kinase"/>
    <property type="match status" value="1"/>
</dbReference>
<dbReference type="Gene3D" id="6.10.340.10">
    <property type="match status" value="1"/>
</dbReference>
<dbReference type="InterPro" id="IPR003660">
    <property type="entry name" value="HAMP_dom"/>
</dbReference>
<dbReference type="PANTHER" id="PTHR45528">
    <property type="entry name" value="SENSOR HISTIDINE KINASE CPXA"/>
    <property type="match status" value="1"/>
</dbReference>
<dbReference type="RefSeq" id="WP_013788969.1">
    <property type="nucleotide sequence ID" value="NC_015555.1"/>
</dbReference>
<evidence type="ECO:0000256" key="6">
    <source>
        <dbReference type="ARBA" id="ARBA00022679"/>
    </source>
</evidence>
<dbReference type="AlphaFoldDB" id="F6BLB0"/>
<keyword evidence="7 14" id="KW-0812">Transmembrane</keyword>
<dbReference type="SUPFAM" id="SSF55874">
    <property type="entry name" value="ATPase domain of HSP90 chaperone/DNA topoisomerase II/histidine kinase"/>
    <property type="match status" value="1"/>
</dbReference>
<keyword evidence="5" id="KW-0597">Phosphoprotein</keyword>
<dbReference type="InterPro" id="IPR004358">
    <property type="entry name" value="Sig_transdc_His_kin-like_C"/>
</dbReference>
<evidence type="ECO:0000256" key="1">
    <source>
        <dbReference type="ARBA" id="ARBA00000085"/>
    </source>
</evidence>
<evidence type="ECO:0000313" key="17">
    <source>
        <dbReference type="EMBL" id="AEF18243.1"/>
    </source>
</evidence>
<sequence length="462" mass="53678">MKKIFKFRSLAMRIWMTFTAVILIIVCSLSMLYIFAYRRVEENNKIQDLKVSHEMLLKNDNFSGNYNNFSRLRNLRGGDNFIVDFDTANRPLIIDINHREPPPDVHTPSFDSLGVKLWMSSFIKGGNMNEKLYREVYDNMEYFFIISTVNYDSSNKAYLISYVPNIVDNTILYLVIAVGIIFIIIGFFTSIIIAGYISKPLKKLEEYTMRIAHKDWKEPINLDREDEIGMLANSMNIMQKELKRADEEEKMFLQSISHDLKTPVMVIMSHADAIIDGVYIDSLEKTAGIIKDEAIRLQKKINQMLYLNTLDYVLENDTKTDYINLKDLVSNIISRFEIIKSSIEWDLSLDEVIIKGDRDKIEVSIENILDNALRYANEVIKVTLKKDGQYAYLEIYNDGPKIDEKHMKHIFDRMYKDKTGNFGLGLAISKKIIDFYKGEIKAVNREKGVSFIIKYPLNCSHD</sequence>
<dbReference type="Pfam" id="PF00512">
    <property type="entry name" value="HisKA"/>
    <property type="match status" value="1"/>
</dbReference>
<dbReference type="STRING" id="858215.Thexy_2241"/>
<evidence type="ECO:0000313" key="18">
    <source>
        <dbReference type="Proteomes" id="UP000007239"/>
    </source>
</evidence>
<dbReference type="Gene3D" id="3.30.565.10">
    <property type="entry name" value="Histidine kinase-like ATPase, C-terminal domain"/>
    <property type="match status" value="1"/>
</dbReference>
<evidence type="ECO:0000256" key="13">
    <source>
        <dbReference type="ARBA" id="ARBA00023136"/>
    </source>
</evidence>
<evidence type="ECO:0000256" key="7">
    <source>
        <dbReference type="ARBA" id="ARBA00022692"/>
    </source>
</evidence>
<evidence type="ECO:0000256" key="4">
    <source>
        <dbReference type="ARBA" id="ARBA00022475"/>
    </source>
</evidence>
<dbReference type="InterPro" id="IPR003594">
    <property type="entry name" value="HATPase_dom"/>
</dbReference>
<dbReference type="Gene3D" id="1.10.287.130">
    <property type="match status" value="1"/>
</dbReference>
<dbReference type="eggNOG" id="COG2770">
    <property type="taxonomic scope" value="Bacteria"/>
</dbReference>
<dbReference type="GO" id="GO:0000155">
    <property type="term" value="F:phosphorelay sensor kinase activity"/>
    <property type="evidence" value="ECO:0007669"/>
    <property type="project" value="InterPro"/>
</dbReference>
<dbReference type="Proteomes" id="UP000007239">
    <property type="component" value="Chromosome"/>
</dbReference>
<comment type="subcellular location">
    <subcellularLocation>
        <location evidence="2">Cell membrane</location>
        <topology evidence="2">Multi-pass membrane protein</topology>
    </subcellularLocation>
</comment>
<evidence type="ECO:0000256" key="2">
    <source>
        <dbReference type="ARBA" id="ARBA00004651"/>
    </source>
</evidence>
<accession>F6BLB0</accession>
<dbReference type="GO" id="GO:0005524">
    <property type="term" value="F:ATP binding"/>
    <property type="evidence" value="ECO:0007669"/>
    <property type="project" value="UniProtKB-KW"/>
</dbReference>
<dbReference type="SMART" id="SM00388">
    <property type="entry name" value="HisKA"/>
    <property type="match status" value="1"/>
</dbReference>
<dbReference type="Pfam" id="PF00672">
    <property type="entry name" value="HAMP"/>
    <property type="match status" value="1"/>
</dbReference>
<keyword evidence="18" id="KW-1185">Reference proteome</keyword>
<comment type="catalytic activity">
    <reaction evidence="1">
        <text>ATP + protein L-histidine = ADP + protein N-phospho-L-histidine.</text>
        <dbReference type="EC" id="2.7.13.3"/>
    </reaction>
</comment>
<keyword evidence="10" id="KW-0067">ATP-binding</keyword>
<dbReference type="SMART" id="SM00304">
    <property type="entry name" value="HAMP"/>
    <property type="match status" value="1"/>
</dbReference>